<comment type="caution">
    <text evidence="4">The sequence shown here is derived from an EMBL/GenBank/DDBJ whole genome shotgun (WGS) entry which is preliminary data.</text>
</comment>
<name>A0A645D319_9ZZZZ</name>
<gene>
    <name evidence="4" type="ORF">SDC9_130621</name>
</gene>
<comment type="similarity">
    <text evidence="1">Belongs to the trimethylamine methyltransferase family.</text>
</comment>
<sequence>MRSKHTLNNYRKETFLPTIMDRGYLAIEKDPLGKNIRKRAKALYPKLMEKYVGPQVPEEIVKKMEEIIAR</sequence>
<accession>A0A645D319</accession>
<evidence type="ECO:0000313" key="4">
    <source>
        <dbReference type="EMBL" id="MPM83557.1"/>
    </source>
</evidence>
<dbReference type="InterPro" id="IPR038601">
    <property type="entry name" value="MttB-like_sf"/>
</dbReference>
<keyword evidence="2" id="KW-0489">Methyltransferase</keyword>
<dbReference type="Pfam" id="PF06253">
    <property type="entry name" value="MTTB"/>
    <property type="match status" value="1"/>
</dbReference>
<evidence type="ECO:0000256" key="1">
    <source>
        <dbReference type="ARBA" id="ARBA00007137"/>
    </source>
</evidence>
<keyword evidence="3" id="KW-0808">Transferase</keyword>
<dbReference type="GO" id="GO:0032259">
    <property type="term" value="P:methylation"/>
    <property type="evidence" value="ECO:0007669"/>
    <property type="project" value="UniProtKB-KW"/>
</dbReference>
<dbReference type="GO" id="GO:0008168">
    <property type="term" value="F:methyltransferase activity"/>
    <property type="evidence" value="ECO:0007669"/>
    <property type="project" value="UniProtKB-KW"/>
</dbReference>
<dbReference type="Gene3D" id="3.20.20.480">
    <property type="entry name" value="Trimethylamine methyltransferase-like"/>
    <property type="match status" value="1"/>
</dbReference>
<organism evidence="4">
    <name type="scientific">bioreactor metagenome</name>
    <dbReference type="NCBI Taxonomy" id="1076179"/>
    <lineage>
        <taxon>unclassified sequences</taxon>
        <taxon>metagenomes</taxon>
        <taxon>ecological metagenomes</taxon>
    </lineage>
</organism>
<dbReference type="InterPro" id="IPR010426">
    <property type="entry name" value="MTTB_MeTrfase"/>
</dbReference>
<dbReference type="AlphaFoldDB" id="A0A645D319"/>
<evidence type="ECO:0000256" key="3">
    <source>
        <dbReference type="ARBA" id="ARBA00022679"/>
    </source>
</evidence>
<protein>
    <submittedName>
        <fullName evidence="4">Uncharacterized protein</fullName>
    </submittedName>
</protein>
<dbReference type="GO" id="GO:0015948">
    <property type="term" value="P:methanogenesis"/>
    <property type="evidence" value="ECO:0007669"/>
    <property type="project" value="InterPro"/>
</dbReference>
<proteinExistence type="inferred from homology"/>
<evidence type="ECO:0000256" key="2">
    <source>
        <dbReference type="ARBA" id="ARBA00022603"/>
    </source>
</evidence>
<dbReference type="EMBL" id="VSSQ01032328">
    <property type="protein sequence ID" value="MPM83557.1"/>
    <property type="molecule type" value="Genomic_DNA"/>
</dbReference>
<reference evidence="4" key="1">
    <citation type="submission" date="2019-08" db="EMBL/GenBank/DDBJ databases">
        <authorList>
            <person name="Kucharzyk K."/>
            <person name="Murdoch R.W."/>
            <person name="Higgins S."/>
            <person name="Loffler F."/>
        </authorList>
    </citation>
    <scope>NUCLEOTIDE SEQUENCE</scope>
</reference>